<keyword evidence="2" id="KW-0645">Protease</keyword>
<dbReference type="STRING" id="1005945.SAMN05216561_103148"/>
<keyword evidence="4" id="KW-0720">Serine protease</keyword>
<reference evidence="9 10" key="1">
    <citation type="submission" date="2016-10" db="EMBL/GenBank/DDBJ databases">
        <authorList>
            <person name="de Groot N.N."/>
        </authorList>
    </citation>
    <scope>NUCLEOTIDE SEQUENCE [LARGE SCALE GENOMIC DNA]</scope>
    <source>
        <strain evidence="9 10">CGMCC 1.11156</strain>
    </source>
</reference>
<feature type="transmembrane region" description="Helical" evidence="6">
    <location>
        <begin position="408"/>
        <end position="429"/>
    </location>
</feature>
<dbReference type="PANTHER" id="PTHR43806">
    <property type="entry name" value="PEPTIDASE S8"/>
    <property type="match status" value="1"/>
</dbReference>
<evidence type="ECO:0000256" key="6">
    <source>
        <dbReference type="SAM" id="Phobius"/>
    </source>
</evidence>
<dbReference type="GO" id="GO:0004252">
    <property type="term" value="F:serine-type endopeptidase activity"/>
    <property type="evidence" value="ECO:0007669"/>
    <property type="project" value="InterPro"/>
</dbReference>
<dbReference type="PROSITE" id="PS51892">
    <property type="entry name" value="SUBTILASE"/>
    <property type="match status" value="1"/>
</dbReference>
<sequence>MRVSRAGRGVVAAGLTLGLLALGGNAPAYAVDQVCENIASDQPDVLATERTGSPVQLMQVARAQEIAAERGRVPGAGVTVAVLDSGVADHELMDVVRPAGRPVRALVDHQGTSMAGLIAAQGTAEAPIGIAPGATILDVRVYDRRDPDDTSDEVGPRADLLLEGLRYVAGLPRGDVGVLVVGLSFARTPELDADLREVLADLSAKDVLVVAASGDRPTEESDALYPELGYDGEEPPHGEDVRPVIWPAAHPGVLAVNATATVLVEEEVVVDDADDDVLRSSATDLAAPTADAVSVAIDGRSTCLLPDISTIWAAAEVAGVAALVRSAFPAESARQVVARLESTATGSLRAATVLTGHGVVQPVEALTRPLRPTAEGDVGGTQVVAEGDQRAVAPQPKADVLASTKRNAVWWGLLAGGALIVAVLLRPVLARRRD</sequence>
<dbReference type="RefSeq" id="WP_143099656.1">
    <property type="nucleotide sequence ID" value="NZ_BKAF01000007.1"/>
</dbReference>
<accession>A0A1I3DYZ9</accession>
<dbReference type="SUPFAM" id="SSF52743">
    <property type="entry name" value="Subtilisin-like"/>
    <property type="match status" value="1"/>
</dbReference>
<keyword evidence="6" id="KW-0812">Transmembrane</keyword>
<evidence type="ECO:0000313" key="9">
    <source>
        <dbReference type="EMBL" id="SFH91967.1"/>
    </source>
</evidence>
<organism evidence="9 10">
    <name type="scientific">Nocardioides psychrotolerans</name>
    <dbReference type="NCBI Taxonomy" id="1005945"/>
    <lineage>
        <taxon>Bacteria</taxon>
        <taxon>Bacillati</taxon>
        <taxon>Actinomycetota</taxon>
        <taxon>Actinomycetes</taxon>
        <taxon>Propionibacteriales</taxon>
        <taxon>Nocardioidaceae</taxon>
        <taxon>Nocardioides</taxon>
    </lineage>
</organism>
<keyword evidence="6" id="KW-0472">Membrane</keyword>
<dbReference type="PANTHER" id="PTHR43806:SF11">
    <property type="entry name" value="CEREVISIN-RELATED"/>
    <property type="match status" value="1"/>
</dbReference>
<dbReference type="GO" id="GO:0006508">
    <property type="term" value="P:proteolysis"/>
    <property type="evidence" value="ECO:0007669"/>
    <property type="project" value="UniProtKB-KW"/>
</dbReference>
<evidence type="ECO:0000256" key="3">
    <source>
        <dbReference type="ARBA" id="ARBA00022801"/>
    </source>
</evidence>
<keyword evidence="7" id="KW-0732">Signal</keyword>
<comment type="caution">
    <text evidence="5">Lacks conserved residue(s) required for the propagation of feature annotation.</text>
</comment>
<dbReference type="InterPro" id="IPR036852">
    <property type="entry name" value="Peptidase_S8/S53_dom_sf"/>
</dbReference>
<dbReference type="PRINTS" id="PR00723">
    <property type="entry name" value="SUBTILISIN"/>
</dbReference>
<feature type="chain" id="PRO_5011600957" evidence="7">
    <location>
        <begin position="31"/>
        <end position="434"/>
    </location>
</feature>
<dbReference type="AlphaFoldDB" id="A0A1I3DYZ9"/>
<feature type="domain" description="Peptidase S8/S53" evidence="8">
    <location>
        <begin position="75"/>
        <end position="346"/>
    </location>
</feature>
<protein>
    <submittedName>
        <fullName evidence="9">Membrane-anchored mycosin MYCP</fullName>
    </submittedName>
</protein>
<keyword evidence="6" id="KW-1133">Transmembrane helix</keyword>
<evidence type="ECO:0000256" key="7">
    <source>
        <dbReference type="SAM" id="SignalP"/>
    </source>
</evidence>
<dbReference type="InterPro" id="IPR000209">
    <property type="entry name" value="Peptidase_S8/S53_dom"/>
</dbReference>
<dbReference type="Gene3D" id="3.40.50.200">
    <property type="entry name" value="Peptidase S8/S53 domain"/>
    <property type="match status" value="1"/>
</dbReference>
<evidence type="ECO:0000313" key="10">
    <source>
        <dbReference type="Proteomes" id="UP000198649"/>
    </source>
</evidence>
<keyword evidence="10" id="KW-1185">Reference proteome</keyword>
<dbReference type="OrthoDB" id="9798386at2"/>
<evidence type="ECO:0000256" key="5">
    <source>
        <dbReference type="PROSITE-ProRule" id="PRU01240"/>
    </source>
</evidence>
<dbReference type="Proteomes" id="UP000198649">
    <property type="component" value="Unassembled WGS sequence"/>
</dbReference>
<dbReference type="InterPro" id="IPR015500">
    <property type="entry name" value="Peptidase_S8_subtilisin-rel"/>
</dbReference>
<evidence type="ECO:0000256" key="1">
    <source>
        <dbReference type="ARBA" id="ARBA00011073"/>
    </source>
</evidence>
<gene>
    <name evidence="9" type="ORF">SAMN05216561_103148</name>
</gene>
<dbReference type="EMBL" id="FOQG01000003">
    <property type="protein sequence ID" value="SFH91967.1"/>
    <property type="molecule type" value="Genomic_DNA"/>
</dbReference>
<feature type="signal peptide" evidence="7">
    <location>
        <begin position="1"/>
        <end position="30"/>
    </location>
</feature>
<dbReference type="Pfam" id="PF00082">
    <property type="entry name" value="Peptidase_S8"/>
    <property type="match status" value="1"/>
</dbReference>
<comment type="similarity">
    <text evidence="1 5">Belongs to the peptidase S8 family.</text>
</comment>
<evidence type="ECO:0000256" key="2">
    <source>
        <dbReference type="ARBA" id="ARBA00022670"/>
    </source>
</evidence>
<proteinExistence type="inferred from homology"/>
<evidence type="ECO:0000259" key="8">
    <source>
        <dbReference type="Pfam" id="PF00082"/>
    </source>
</evidence>
<evidence type="ECO:0000256" key="4">
    <source>
        <dbReference type="ARBA" id="ARBA00022825"/>
    </source>
</evidence>
<keyword evidence="3" id="KW-0378">Hydrolase</keyword>
<dbReference type="InterPro" id="IPR050131">
    <property type="entry name" value="Peptidase_S8_subtilisin-like"/>
</dbReference>
<dbReference type="PROSITE" id="PS00136">
    <property type="entry name" value="SUBTILASE_ASP"/>
    <property type="match status" value="1"/>
</dbReference>
<dbReference type="CDD" id="cd00306">
    <property type="entry name" value="Peptidases_S8_S53"/>
    <property type="match status" value="1"/>
</dbReference>
<name>A0A1I3DYZ9_9ACTN</name>
<dbReference type="InterPro" id="IPR023827">
    <property type="entry name" value="Peptidase_S8_Asp-AS"/>
</dbReference>